<keyword evidence="2" id="KW-1185">Reference proteome</keyword>
<proteinExistence type="predicted"/>
<dbReference type="RefSeq" id="WP_057893748.1">
    <property type="nucleotide sequence ID" value="NZ_AYZQ01000001.1"/>
</dbReference>
<reference evidence="1 2" key="1">
    <citation type="journal article" date="2015" name="Genome Announc.">
        <title>Expanding the biotechnology potential of lactobacilli through comparative genomics of 213 strains and associated genera.</title>
        <authorList>
            <person name="Sun Z."/>
            <person name="Harris H.M."/>
            <person name="McCann A."/>
            <person name="Guo C."/>
            <person name="Argimon S."/>
            <person name="Zhang W."/>
            <person name="Yang X."/>
            <person name="Jeffery I.B."/>
            <person name="Cooney J.C."/>
            <person name="Kagawa T.F."/>
            <person name="Liu W."/>
            <person name="Song Y."/>
            <person name="Salvetti E."/>
            <person name="Wrobel A."/>
            <person name="Rasinkangas P."/>
            <person name="Parkhill J."/>
            <person name="Rea M.C."/>
            <person name="O'Sullivan O."/>
            <person name="Ritari J."/>
            <person name="Douillard F.P."/>
            <person name="Paul Ross R."/>
            <person name="Yang R."/>
            <person name="Briner A.E."/>
            <person name="Felis G.E."/>
            <person name="de Vos W.M."/>
            <person name="Barrangou R."/>
            <person name="Klaenhammer T.R."/>
            <person name="Caufield P.W."/>
            <person name="Cui Y."/>
            <person name="Zhang H."/>
            <person name="O'Toole P.W."/>
        </authorList>
    </citation>
    <scope>NUCLEOTIDE SEQUENCE [LARGE SCALE GENOMIC DNA]</scope>
    <source>
        <strain evidence="1 2">DSM 23927</strain>
    </source>
</reference>
<evidence type="ECO:0000313" key="2">
    <source>
        <dbReference type="Proteomes" id="UP000051672"/>
    </source>
</evidence>
<sequence length="102" mass="11570">MFAANRSRFATFGVIAVLPGELIDSIWMIIDQNLQGVFRLNNVLNFDIEDNDGSVTMRFSEENMTTEMAVDLPFAYSDEFPERVIAYDDGKNQTILLPDEAK</sequence>
<name>A0A0R2BAH1_9LACO</name>
<accession>A0A0R2BAH1</accession>
<dbReference type="EMBL" id="AYZQ01000001">
    <property type="protein sequence ID" value="KRM72732.1"/>
    <property type="molecule type" value="Genomic_DNA"/>
</dbReference>
<dbReference type="PATRIC" id="fig|1423727.3.peg.444"/>
<dbReference type="OrthoDB" id="2225914at2"/>
<dbReference type="Gene3D" id="3.10.450.150">
    <property type="entry name" value="enterococcus faecalis protein"/>
    <property type="match status" value="1"/>
</dbReference>
<dbReference type="InterPro" id="IPR009303">
    <property type="entry name" value="DUF960"/>
</dbReference>
<dbReference type="Proteomes" id="UP000051672">
    <property type="component" value="Unassembled WGS sequence"/>
</dbReference>
<dbReference type="Pfam" id="PF06124">
    <property type="entry name" value="DUF960"/>
    <property type="match status" value="1"/>
</dbReference>
<dbReference type="STRING" id="1423727.FC34_GL000442"/>
<protein>
    <submittedName>
        <fullName evidence="1">Uncharacterized protein</fullName>
    </submittedName>
</protein>
<organism evidence="1 2">
    <name type="scientific">Lacticaseibacillus brantae DSM 23927</name>
    <dbReference type="NCBI Taxonomy" id="1423727"/>
    <lineage>
        <taxon>Bacteria</taxon>
        <taxon>Bacillati</taxon>
        <taxon>Bacillota</taxon>
        <taxon>Bacilli</taxon>
        <taxon>Lactobacillales</taxon>
        <taxon>Lactobacillaceae</taxon>
        <taxon>Lacticaseibacillus</taxon>
    </lineage>
</organism>
<evidence type="ECO:0000313" key="1">
    <source>
        <dbReference type="EMBL" id="KRM72732.1"/>
    </source>
</evidence>
<comment type="caution">
    <text evidence="1">The sequence shown here is derived from an EMBL/GenBank/DDBJ whole genome shotgun (WGS) entry which is preliminary data.</text>
</comment>
<gene>
    <name evidence="1" type="ORF">FC34_GL000442</name>
</gene>
<dbReference type="AlphaFoldDB" id="A0A0R2BAH1"/>